<evidence type="ECO:0000256" key="12">
    <source>
        <dbReference type="ARBA" id="ARBA00022991"/>
    </source>
</evidence>
<keyword evidence="8" id="KW-0808">Transferase</keyword>
<dbReference type="PROSITE" id="PS50113">
    <property type="entry name" value="PAC"/>
    <property type="match status" value="2"/>
</dbReference>
<dbReference type="OrthoDB" id="9760752at2"/>
<keyword evidence="3" id="KW-0600">Photoreceptor protein</keyword>
<dbReference type="PANTHER" id="PTHR43102:SF2">
    <property type="entry name" value="GAF DOMAIN-CONTAINING PROTEIN"/>
    <property type="match status" value="1"/>
</dbReference>
<dbReference type="SMART" id="SM00065">
    <property type="entry name" value="GAF"/>
    <property type="match status" value="1"/>
</dbReference>
<protein>
    <recommendedName>
        <fullName evidence="2">histidine kinase</fullName>
        <ecNumber evidence="2">2.7.13.3</ecNumber>
    </recommendedName>
</protein>
<dbReference type="SMART" id="SM00086">
    <property type="entry name" value="PAC"/>
    <property type="match status" value="2"/>
</dbReference>
<dbReference type="Proteomes" id="UP000052268">
    <property type="component" value="Unassembled WGS sequence"/>
</dbReference>
<dbReference type="SUPFAM" id="SSF55781">
    <property type="entry name" value="GAF domain-like"/>
    <property type="match status" value="1"/>
</dbReference>
<dbReference type="EC" id="2.7.13.3" evidence="2"/>
<dbReference type="SUPFAM" id="SSF55785">
    <property type="entry name" value="PYP-like sensor domain (PAS domain)"/>
    <property type="match status" value="2"/>
</dbReference>
<dbReference type="InterPro" id="IPR036890">
    <property type="entry name" value="HATPase_C_sf"/>
</dbReference>
<evidence type="ECO:0000256" key="13">
    <source>
        <dbReference type="ARBA" id="ARBA00023170"/>
    </source>
</evidence>
<dbReference type="GO" id="GO:0009881">
    <property type="term" value="F:photoreceptor activity"/>
    <property type="evidence" value="ECO:0007669"/>
    <property type="project" value="UniProtKB-KW"/>
</dbReference>
<keyword evidence="12" id="KW-0157">Chromophore</keyword>
<dbReference type="SMART" id="SM00091">
    <property type="entry name" value="PAS"/>
    <property type="match status" value="2"/>
</dbReference>
<organism evidence="16 17">
    <name type="scientific">Novosphingobium barchaimii LL02</name>
    <dbReference type="NCBI Taxonomy" id="1114963"/>
    <lineage>
        <taxon>Bacteria</taxon>
        <taxon>Pseudomonadati</taxon>
        <taxon>Pseudomonadota</taxon>
        <taxon>Alphaproteobacteria</taxon>
        <taxon>Sphingomonadales</taxon>
        <taxon>Sphingomonadaceae</taxon>
        <taxon>Novosphingobium</taxon>
    </lineage>
</organism>
<dbReference type="PANTHER" id="PTHR43102">
    <property type="entry name" value="SLR1143 PROTEIN"/>
    <property type="match status" value="1"/>
</dbReference>
<dbReference type="InterPro" id="IPR003018">
    <property type="entry name" value="GAF"/>
</dbReference>
<comment type="caution">
    <text evidence="16">The sequence shown here is derived from an EMBL/GenBank/DDBJ whole genome shotgun (WGS) entry which is preliminary data.</text>
</comment>
<evidence type="ECO:0000256" key="7">
    <source>
        <dbReference type="ARBA" id="ARBA00022643"/>
    </source>
</evidence>
<evidence type="ECO:0000256" key="1">
    <source>
        <dbReference type="ARBA" id="ARBA00000085"/>
    </source>
</evidence>
<name>A0A0J7Y8D6_9SPHN</name>
<dbReference type="InterPro" id="IPR029016">
    <property type="entry name" value="GAF-like_dom_sf"/>
</dbReference>
<dbReference type="InterPro" id="IPR011102">
    <property type="entry name" value="Sig_transdc_His_kinase_HWE"/>
</dbReference>
<feature type="domain" description="PAS" evidence="14">
    <location>
        <begin position="166"/>
        <end position="239"/>
    </location>
</feature>
<dbReference type="GO" id="GO:0004673">
    <property type="term" value="F:protein histidine kinase activity"/>
    <property type="evidence" value="ECO:0007669"/>
    <property type="project" value="UniProtKB-EC"/>
</dbReference>
<dbReference type="Gene3D" id="3.30.450.20">
    <property type="entry name" value="PAS domain"/>
    <property type="match status" value="2"/>
</dbReference>
<dbReference type="Gene3D" id="2.10.70.100">
    <property type="match status" value="1"/>
</dbReference>
<dbReference type="InterPro" id="IPR013655">
    <property type="entry name" value="PAS_fold_3"/>
</dbReference>
<keyword evidence="4" id="KW-0597">Phosphoprotein</keyword>
<evidence type="ECO:0000256" key="11">
    <source>
        <dbReference type="ARBA" id="ARBA00022840"/>
    </source>
</evidence>
<dbReference type="Gene3D" id="3.30.450.40">
    <property type="match status" value="1"/>
</dbReference>
<feature type="domain" description="PAC" evidence="15">
    <location>
        <begin position="241"/>
        <end position="293"/>
    </location>
</feature>
<dbReference type="InterPro" id="IPR035965">
    <property type="entry name" value="PAS-like_dom_sf"/>
</dbReference>
<dbReference type="InterPro" id="IPR000700">
    <property type="entry name" value="PAS-assoc_C"/>
</dbReference>
<dbReference type="PROSITE" id="PS50112">
    <property type="entry name" value="PAS"/>
    <property type="match status" value="2"/>
</dbReference>
<evidence type="ECO:0000259" key="14">
    <source>
        <dbReference type="PROSITE" id="PS50112"/>
    </source>
</evidence>
<comment type="catalytic activity">
    <reaction evidence="1">
        <text>ATP + protein L-histidine = ADP + protein N-phospho-L-histidine.</text>
        <dbReference type="EC" id="2.7.13.3"/>
    </reaction>
</comment>
<evidence type="ECO:0000256" key="6">
    <source>
        <dbReference type="ARBA" id="ARBA00022630"/>
    </source>
</evidence>
<keyword evidence="17" id="KW-1185">Reference proteome</keyword>
<reference evidence="16 17" key="1">
    <citation type="journal article" date="2015" name="G3 (Bethesda)">
        <title>Insights into Ongoing Evolution of the Hexachlorocyclohexane Catabolic Pathway from Comparative Genomics of Ten Sphingomonadaceae Strains.</title>
        <authorList>
            <person name="Pearce S.L."/>
            <person name="Oakeshott J.G."/>
            <person name="Pandey G."/>
        </authorList>
    </citation>
    <scope>NUCLEOTIDE SEQUENCE [LARGE SCALE GENOMIC DNA]</scope>
    <source>
        <strain evidence="16 17">LL02</strain>
    </source>
</reference>
<dbReference type="RefSeq" id="WP_059150322.1">
    <property type="nucleotide sequence ID" value="NZ_KQ130452.1"/>
</dbReference>
<keyword evidence="13" id="KW-0675">Receptor</keyword>
<dbReference type="CDD" id="cd00130">
    <property type="entry name" value="PAS"/>
    <property type="match status" value="2"/>
</dbReference>
<feature type="domain" description="PAC" evidence="15">
    <location>
        <begin position="371"/>
        <end position="422"/>
    </location>
</feature>
<evidence type="ECO:0000256" key="5">
    <source>
        <dbReference type="ARBA" id="ARBA00022606"/>
    </source>
</evidence>
<evidence type="ECO:0000256" key="10">
    <source>
        <dbReference type="ARBA" id="ARBA00022777"/>
    </source>
</evidence>
<dbReference type="Pfam" id="PF07536">
    <property type="entry name" value="HWE_HK"/>
    <property type="match status" value="1"/>
</dbReference>
<evidence type="ECO:0000313" key="16">
    <source>
        <dbReference type="EMBL" id="KMS59583.1"/>
    </source>
</evidence>
<feature type="domain" description="PAS" evidence="14">
    <location>
        <begin position="294"/>
        <end position="366"/>
    </location>
</feature>
<evidence type="ECO:0000259" key="15">
    <source>
        <dbReference type="PROSITE" id="PS50113"/>
    </source>
</evidence>
<dbReference type="InterPro" id="IPR000014">
    <property type="entry name" value="PAS"/>
</dbReference>
<evidence type="ECO:0000256" key="3">
    <source>
        <dbReference type="ARBA" id="ARBA00022543"/>
    </source>
</evidence>
<dbReference type="InterPro" id="IPR001610">
    <property type="entry name" value="PAC"/>
</dbReference>
<dbReference type="NCBIfam" id="TIGR00229">
    <property type="entry name" value="sensory_box"/>
    <property type="match status" value="2"/>
</dbReference>
<dbReference type="GO" id="GO:0005524">
    <property type="term" value="F:ATP binding"/>
    <property type="evidence" value="ECO:0007669"/>
    <property type="project" value="UniProtKB-KW"/>
</dbReference>
<dbReference type="Pfam" id="PF01590">
    <property type="entry name" value="GAF"/>
    <property type="match status" value="1"/>
</dbReference>
<keyword evidence="5" id="KW-0716">Sensory transduction</keyword>
<evidence type="ECO:0000256" key="9">
    <source>
        <dbReference type="ARBA" id="ARBA00022741"/>
    </source>
</evidence>
<proteinExistence type="predicted"/>
<dbReference type="Pfam" id="PF08447">
    <property type="entry name" value="PAS_3"/>
    <property type="match status" value="1"/>
</dbReference>
<accession>A0A0J7Y8D6</accession>
<dbReference type="Pfam" id="PF13426">
    <property type="entry name" value="PAS_9"/>
    <property type="match status" value="1"/>
</dbReference>
<keyword evidence="6" id="KW-0285">Flavoprotein</keyword>
<gene>
    <name evidence="16" type="ORF">V474_10320</name>
</gene>
<dbReference type="Gene3D" id="3.30.565.10">
    <property type="entry name" value="Histidine kinase-like ATPase, C-terminal domain"/>
    <property type="match status" value="1"/>
</dbReference>
<evidence type="ECO:0000256" key="4">
    <source>
        <dbReference type="ARBA" id="ARBA00022553"/>
    </source>
</evidence>
<dbReference type="AlphaFoldDB" id="A0A0J7Y8D6"/>
<keyword evidence="7" id="KW-0288">FMN</keyword>
<dbReference type="EMBL" id="JACU01000002">
    <property type="protein sequence ID" value="KMS59583.1"/>
    <property type="molecule type" value="Genomic_DNA"/>
</dbReference>
<sequence length="617" mass="68516">MKRWAEADRLEALERYKIMDTPSEGDFDDIARIAAQICGVPMALVSLLDDKRQWFKAKLGIAAGETPREWAFCGHAIQQLGVFEVQDASRDPRFAENPLVTSDPSLRFYAGAPLETPDGYPLGTLCVLDSKPHQLSDDQRSALLALARQVMTQMEHRRLLAQQKADEARHRQILHSAIDYAIITMDLSGRVTSWNEGARRILQWTEEEMCGRLCDEFFTPEDREAGLPAKEMGAALRSGYGTDERWHLRKDGGRFWANGEMMPLVDDDGIPVGFLKILRDRTEQRLSREKLEATERRFELAVEAAELGTWDAVPALRLLEWDARTRELLGVGLDHPLEFGRSFTDVVHPDDRDDVAAAVAHALDPGADNRLDVEYRVFAPGGKFRSIHARGRLIENDGQPARLVGTVRDVTERAQADEHRAMLTNELQHRVKNTLAVVQGIVGQSLRGVGTPMEARDAIGDRLASLARAHDLLTQTSWTAAPMESIVDGAVDIAGAHKGRVHLSGPNIALKPRAALALAMALHELSTNAIKYGSLSKDQGYVDMHWTYREAEGRPIVEVVWQEVGGPLVSEPTRQGFGTRLMTNGLRSDLGGEGVLSYLPDGVRWTLQADRSVIEEA</sequence>
<dbReference type="SMART" id="SM00911">
    <property type="entry name" value="HWE_HK"/>
    <property type="match status" value="1"/>
</dbReference>
<dbReference type="PATRIC" id="fig|1114963.3.peg.970"/>
<keyword evidence="11" id="KW-0067">ATP-binding</keyword>
<keyword evidence="10 16" id="KW-0418">Kinase</keyword>
<evidence type="ECO:0000256" key="8">
    <source>
        <dbReference type="ARBA" id="ARBA00022679"/>
    </source>
</evidence>
<evidence type="ECO:0000256" key="2">
    <source>
        <dbReference type="ARBA" id="ARBA00012438"/>
    </source>
</evidence>
<evidence type="ECO:0000313" key="17">
    <source>
        <dbReference type="Proteomes" id="UP000052268"/>
    </source>
</evidence>
<keyword evidence="9" id="KW-0547">Nucleotide-binding</keyword>